<protein>
    <submittedName>
        <fullName evidence="3">Long-chain fatty acid--CoA ligase</fullName>
    </submittedName>
</protein>
<dbReference type="InterPro" id="IPR050237">
    <property type="entry name" value="ATP-dep_AMP-bd_enzyme"/>
</dbReference>
<comment type="caution">
    <text evidence="3">The sequence shown here is derived from an EMBL/GenBank/DDBJ whole genome shotgun (WGS) entry which is preliminary data.</text>
</comment>
<evidence type="ECO:0000259" key="2">
    <source>
        <dbReference type="Pfam" id="PF13193"/>
    </source>
</evidence>
<dbReference type="Proteomes" id="UP001180737">
    <property type="component" value="Unassembled WGS sequence"/>
</dbReference>
<gene>
    <name evidence="3" type="ORF">RM704_22845</name>
</gene>
<name>A0ABU2Z127_9ACTN</name>
<sequence length="518" mass="56366">MNVPHLLRRGALRHPSRPLWLTADRSLTYAEGEQRLNRVARALGERGAPGDRVALLMPNRFEGLEAFLAVMAAGMTAVPLNTRLTADEHAYIVRDSGARIVVHAAEFADTAADIRAATTDVAHWIVVDGDGGADDYEKLATTGSAEAPDTDPAPDDLAWLFYTSGTTGAPKGAMETHRNLLTMAQHMLLDLVPDAAPTDVVLHAAPISHGTASCMLPHLTVGAAQAFPLTRSFEPAAFFEAVQRYRVTTVFLAPTMINRLTLSDRRTAYDLSSLKTVVYGGGPMYTDQLHAAMDAFGPVFAQIYGQGEAPMTVSVLPKAEHVTGGDPARERRLASVGRECAAVRVRVVDEDDRPLPPGEKGEIVVRGDLVMPGYWNRPEATAETLRGGWLHTGDVGHLDDEGYLYITDRMKDLIISGGANLYPREIEEVICLHPGVAEVAVIGVPDPDWGESVKALVVPRAGAELTAEDVIAFCREHMSSYKKPRSVEFLGELPKSAYGKVLKRQLRDPYWEGHERRV</sequence>
<accession>A0ABU2Z127</accession>
<dbReference type="Gene3D" id="3.40.50.12780">
    <property type="entry name" value="N-terminal domain of ligase-like"/>
    <property type="match status" value="1"/>
</dbReference>
<dbReference type="PANTHER" id="PTHR43767">
    <property type="entry name" value="LONG-CHAIN-FATTY-ACID--COA LIGASE"/>
    <property type="match status" value="1"/>
</dbReference>
<dbReference type="EMBL" id="JAVRFJ010000020">
    <property type="protein sequence ID" value="MDT0570275.1"/>
    <property type="molecule type" value="Genomic_DNA"/>
</dbReference>
<feature type="domain" description="AMP-binding enzyme C-terminal" evidence="2">
    <location>
        <begin position="425"/>
        <end position="500"/>
    </location>
</feature>
<dbReference type="InterPro" id="IPR000873">
    <property type="entry name" value="AMP-dep_synth/lig_dom"/>
</dbReference>
<dbReference type="SUPFAM" id="SSF56801">
    <property type="entry name" value="Acetyl-CoA synthetase-like"/>
    <property type="match status" value="1"/>
</dbReference>
<evidence type="ECO:0000313" key="3">
    <source>
        <dbReference type="EMBL" id="MDT0570275.1"/>
    </source>
</evidence>
<dbReference type="InterPro" id="IPR042099">
    <property type="entry name" value="ANL_N_sf"/>
</dbReference>
<keyword evidence="4" id="KW-1185">Reference proteome</keyword>
<dbReference type="PANTHER" id="PTHR43767:SF7">
    <property type="entry name" value="MEDIUM_LONG-CHAIN-FATTY-ACID--COA LIGASE FADD8"/>
    <property type="match status" value="1"/>
</dbReference>
<dbReference type="Gene3D" id="3.30.300.30">
    <property type="match status" value="1"/>
</dbReference>
<organism evidence="3 4">
    <name type="scientific">Streptomyces gottesmaniae</name>
    <dbReference type="NCBI Taxonomy" id="3075518"/>
    <lineage>
        <taxon>Bacteria</taxon>
        <taxon>Bacillati</taxon>
        <taxon>Actinomycetota</taxon>
        <taxon>Actinomycetes</taxon>
        <taxon>Kitasatosporales</taxon>
        <taxon>Streptomycetaceae</taxon>
        <taxon>Streptomyces</taxon>
    </lineage>
</organism>
<dbReference type="RefSeq" id="WP_033530234.1">
    <property type="nucleotide sequence ID" value="NZ_JAVRFJ010000020.1"/>
</dbReference>
<dbReference type="PROSITE" id="PS00455">
    <property type="entry name" value="AMP_BINDING"/>
    <property type="match status" value="1"/>
</dbReference>
<dbReference type="NCBIfam" id="NF004837">
    <property type="entry name" value="PRK06187.1"/>
    <property type="match status" value="1"/>
</dbReference>
<evidence type="ECO:0000313" key="4">
    <source>
        <dbReference type="Proteomes" id="UP001180737"/>
    </source>
</evidence>
<dbReference type="GO" id="GO:0016874">
    <property type="term" value="F:ligase activity"/>
    <property type="evidence" value="ECO:0007669"/>
    <property type="project" value="UniProtKB-KW"/>
</dbReference>
<dbReference type="InterPro" id="IPR025110">
    <property type="entry name" value="AMP-bd_C"/>
</dbReference>
<reference evidence="3" key="1">
    <citation type="submission" date="2024-05" db="EMBL/GenBank/DDBJ databases">
        <title>30 novel species of actinomycetes from the DSMZ collection.</title>
        <authorList>
            <person name="Nouioui I."/>
        </authorList>
    </citation>
    <scope>NUCLEOTIDE SEQUENCE</scope>
    <source>
        <strain evidence="3">DSM 3412</strain>
    </source>
</reference>
<proteinExistence type="predicted"/>
<evidence type="ECO:0000259" key="1">
    <source>
        <dbReference type="Pfam" id="PF00501"/>
    </source>
</evidence>
<dbReference type="InterPro" id="IPR045851">
    <property type="entry name" value="AMP-bd_C_sf"/>
</dbReference>
<feature type="domain" description="AMP-dependent synthetase/ligase" evidence="1">
    <location>
        <begin position="8"/>
        <end position="375"/>
    </location>
</feature>
<dbReference type="InterPro" id="IPR020845">
    <property type="entry name" value="AMP-binding_CS"/>
</dbReference>
<keyword evidence="3" id="KW-0436">Ligase</keyword>
<dbReference type="Pfam" id="PF13193">
    <property type="entry name" value="AMP-binding_C"/>
    <property type="match status" value="1"/>
</dbReference>
<dbReference type="CDD" id="cd17631">
    <property type="entry name" value="FACL_FadD13-like"/>
    <property type="match status" value="1"/>
</dbReference>
<dbReference type="Pfam" id="PF00501">
    <property type="entry name" value="AMP-binding"/>
    <property type="match status" value="1"/>
</dbReference>